<dbReference type="EMBL" id="JBHTEC010000009">
    <property type="protein sequence ID" value="MFD0289582.1"/>
    <property type="molecule type" value="Genomic_DNA"/>
</dbReference>
<comment type="caution">
    <text evidence="8">The sequence shown here is derived from an EMBL/GenBank/DDBJ whole genome shotgun (WGS) entry which is preliminary data.</text>
</comment>
<evidence type="ECO:0000259" key="7">
    <source>
        <dbReference type="PROSITE" id="PS51918"/>
    </source>
</evidence>
<organism evidence="8 9">
    <name type="scientific">Streptomyces lutosisoli</name>
    <dbReference type="NCBI Taxonomy" id="2665721"/>
    <lineage>
        <taxon>Bacteria</taxon>
        <taxon>Bacillati</taxon>
        <taxon>Actinomycetota</taxon>
        <taxon>Actinomycetes</taxon>
        <taxon>Kitasatosporales</taxon>
        <taxon>Streptomycetaceae</taxon>
        <taxon>Streptomyces</taxon>
    </lineage>
</organism>
<proteinExistence type="predicted"/>
<gene>
    <name evidence="8" type="ORF">ACFQZP_49945</name>
</gene>
<dbReference type="Gene3D" id="3.20.20.70">
    <property type="entry name" value="Aldolase class I"/>
    <property type="match status" value="1"/>
</dbReference>
<dbReference type="InterPro" id="IPR013785">
    <property type="entry name" value="Aldolase_TIM"/>
</dbReference>
<dbReference type="Pfam" id="PF04055">
    <property type="entry name" value="Radical_SAM"/>
    <property type="match status" value="1"/>
</dbReference>
<evidence type="ECO:0000313" key="9">
    <source>
        <dbReference type="Proteomes" id="UP001596957"/>
    </source>
</evidence>
<keyword evidence="9" id="KW-1185">Reference proteome</keyword>
<dbReference type="PANTHER" id="PTHR43787:SF3">
    <property type="entry name" value="ARYLSULFATASE REGULATORY PROTEIN"/>
    <property type="match status" value="1"/>
</dbReference>
<evidence type="ECO:0000256" key="3">
    <source>
        <dbReference type="ARBA" id="ARBA00022691"/>
    </source>
</evidence>
<evidence type="ECO:0000256" key="5">
    <source>
        <dbReference type="ARBA" id="ARBA00023004"/>
    </source>
</evidence>
<protein>
    <submittedName>
        <fullName evidence="8">Radical SAM protein</fullName>
    </submittedName>
</protein>
<sequence length="295" mass="32835">MHAPAPAKNEHDDELYVPSRYVSLSHRKDGALVVHCARTGAVGVVPAEDVRQARQALVATSVTKGPLTEVLQDLAYGGFLVPKGTDEAALVHEQYISRYTAGGLHLIVMPTEQCNFRCIYCYESFLRGEMKPELQEGLKRFVTGQESLDRFQLSWFGGEPLLAGETVLGLTDYFRRHCESHGVPFSALATTNGYLLTPEYADKVIPAGLRYFQITLDGPQHEHDKRRIGANGEPTFTRIWENLRHLGASDHDVKVIIRHNFDPAGLPKMAHFLGMLKGEFGGDSRFDVEMEAIGR</sequence>
<dbReference type="PANTHER" id="PTHR43787">
    <property type="entry name" value="FEMO COFACTOR BIOSYNTHESIS PROTEIN NIFB-RELATED"/>
    <property type="match status" value="1"/>
</dbReference>
<evidence type="ECO:0000256" key="2">
    <source>
        <dbReference type="ARBA" id="ARBA00022485"/>
    </source>
</evidence>
<dbReference type="Proteomes" id="UP001596957">
    <property type="component" value="Unassembled WGS sequence"/>
</dbReference>
<accession>A0ABW2W472</accession>
<feature type="domain" description="Radical SAM core" evidence="7">
    <location>
        <begin position="100"/>
        <end position="295"/>
    </location>
</feature>
<dbReference type="InterPro" id="IPR058240">
    <property type="entry name" value="rSAM_sf"/>
</dbReference>
<evidence type="ECO:0000256" key="4">
    <source>
        <dbReference type="ARBA" id="ARBA00022723"/>
    </source>
</evidence>
<name>A0ABW2W472_9ACTN</name>
<dbReference type="SFLD" id="SFLDS00029">
    <property type="entry name" value="Radical_SAM"/>
    <property type="match status" value="1"/>
</dbReference>
<dbReference type="SFLD" id="SFLDG01067">
    <property type="entry name" value="SPASM/twitch_domain_containing"/>
    <property type="match status" value="1"/>
</dbReference>
<dbReference type="PROSITE" id="PS51918">
    <property type="entry name" value="RADICAL_SAM"/>
    <property type="match status" value="1"/>
</dbReference>
<keyword evidence="2" id="KW-0004">4Fe-4S</keyword>
<keyword evidence="6" id="KW-0411">Iron-sulfur</keyword>
<dbReference type="InterPro" id="IPR007197">
    <property type="entry name" value="rSAM"/>
</dbReference>
<evidence type="ECO:0000256" key="1">
    <source>
        <dbReference type="ARBA" id="ARBA00001966"/>
    </source>
</evidence>
<evidence type="ECO:0000256" key="6">
    <source>
        <dbReference type="ARBA" id="ARBA00023014"/>
    </source>
</evidence>
<reference evidence="9" key="1">
    <citation type="journal article" date="2019" name="Int. J. Syst. Evol. Microbiol.">
        <title>The Global Catalogue of Microorganisms (GCM) 10K type strain sequencing project: providing services to taxonomists for standard genome sequencing and annotation.</title>
        <authorList>
            <consortium name="The Broad Institute Genomics Platform"/>
            <consortium name="The Broad Institute Genome Sequencing Center for Infectious Disease"/>
            <person name="Wu L."/>
            <person name="Ma J."/>
        </authorList>
    </citation>
    <scope>NUCLEOTIDE SEQUENCE [LARGE SCALE GENOMIC DNA]</scope>
    <source>
        <strain evidence="9">CGMCC 4.7198</strain>
    </source>
</reference>
<dbReference type="SUPFAM" id="SSF102114">
    <property type="entry name" value="Radical SAM enzymes"/>
    <property type="match status" value="1"/>
</dbReference>
<keyword evidence="4" id="KW-0479">Metal-binding</keyword>
<comment type="cofactor">
    <cofactor evidence="1">
        <name>[4Fe-4S] cluster</name>
        <dbReference type="ChEBI" id="CHEBI:49883"/>
    </cofactor>
</comment>
<dbReference type="RefSeq" id="WP_381264305.1">
    <property type="nucleotide sequence ID" value="NZ_JBHTBI010000096.1"/>
</dbReference>
<dbReference type="CDD" id="cd01335">
    <property type="entry name" value="Radical_SAM"/>
    <property type="match status" value="1"/>
</dbReference>
<keyword evidence="5" id="KW-0408">Iron</keyword>
<evidence type="ECO:0000313" key="8">
    <source>
        <dbReference type="EMBL" id="MFD0289582.1"/>
    </source>
</evidence>
<keyword evidence="3" id="KW-0949">S-adenosyl-L-methionine</keyword>